<dbReference type="GO" id="GO:0016020">
    <property type="term" value="C:membrane"/>
    <property type="evidence" value="ECO:0007669"/>
    <property type="project" value="UniProtKB-SubCell"/>
</dbReference>
<dbReference type="InterPro" id="IPR013783">
    <property type="entry name" value="Ig-like_fold"/>
</dbReference>
<feature type="domain" description="Fibronectin type-III" evidence="1">
    <location>
        <begin position="99"/>
        <end position="193"/>
    </location>
</feature>
<comment type="caution">
    <text evidence="2">The sequence shown here is derived from an EMBL/GenBank/DDBJ whole genome shotgun (WGS) entry which is preliminary data.</text>
</comment>
<reference evidence="2" key="1">
    <citation type="journal article" date="2021" name="Sci. Adv.">
        <title>The American lobster genome reveals insights on longevity, neural, and immune adaptations.</title>
        <authorList>
            <person name="Polinski J.M."/>
            <person name="Zimin A.V."/>
            <person name="Clark K.F."/>
            <person name="Kohn A.B."/>
            <person name="Sadowski N."/>
            <person name="Timp W."/>
            <person name="Ptitsyn A."/>
            <person name="Khanna P."/>
            <person name="Romanova D.Y."/>
            <person name="Williams P."/>
            <person name="Greenwood S.J."/>
            <person name="Moroz L.L."/>
            <person name="Walt D.R."/>
            <person name="Bodnar A.G."/>
        </authorList>
    </citation>
    <scope>NUCLEOTIDE SEQUENCE</scope>
    <source>
        <strain evidence="2">GMGI-L3</strain>
    </source>
</reference>
<dbReference type="Proteomes" id="UP000747542">
    <property type="component" value="Unassembled WGS sequence"/>
</dbReference>
<dbReference type="InterPro" id="IPR050713">
    <property type="entry name" value="RTP_Phos/Ushers"/>
</dbReference>
<dbReference type="Pfam" id="PF00041">
    <property type="entry name" value="fn3"/>
    <property type="match status" value="1"/>
</dbReference>
<dbReference type="SMART" id="SM00060">
    <property type="entry name" value="FN3"/>
    <property type="match status" value="2"/>
</dbReference>
<dbReference type="SUPFAM" id="SSF49265">
    <property type="entry name" value="Fibronectin type III"/>
    <property type="match status" value="1"/>
</dbReference>
<dbReference type="InterPro" id="IPR036116">
    <property type="entry name" value="FN3_sf"/>
</dbReference>
<dbReference type="InterPro" id="IPR003961">
    <property type="entry name" value="FN3_dom"/>
</dbReference>
<dbReference type="PANTHER" id="PTHR46957:SF3">
    <property type="entry name" value="CYTOKINE RECEPTOR"/>
    <property type="match status" value="1"/>
</dbReference>
<dbReference type="PROSITE" id="PS50853">
    <property type="entry name" value="FN3"/>
    <property type="match status" value="2"/>
</dbReference>
<dbReference type="PANTHER" id="PTHR46957">
    <property type="entry name" value="CYTOKINE RECEPTOR"/>
    <property type="match status" value="1"/>
</dbReference>
<proteinExistence type="predicted"/>
<evidence type="ECO:0000313" key="2">
    <source>
        <dbReference type="EMBL" id="KAG7177302.1"/>
    </source>
</evidence>
<dbReference type="Gene3D" id="2.60.40.10">
    <property type="entry name" value="Immunoglobulins"/>
    <property type="match status" value="2"/>
</dbReference>
<accession>A0A8J5TUG1</accession>
<dbReference type="AlphaFoldDB" id="A0A8J5TUG1"/>
<keyword evidence="3" id="KW-1185">Reference proteome</keyword>
<name>A0A8J5TUG1_HOMAM</name>
<sequence>PGPPADTRIHSETSHSLLVAWKPPEKPRGIITNYTVTWNPSSVNGNNSDHVNGNITHYNITSLEACIPYIIKIKAATIKGYGDQYIEANGTTSDKPPEATQKVTCDPPTIPRYLTVSWSTIRSSCPVRRYSVNYTGRVLWSHNNTHDSRCTDSIYVDLKNLTSWTTYNVCVAGVIANDIVGAWNCCQATTLES</sequence>
<feature type="non-terminal residue" evidence="2">
    <location>
        <position position="193"/>
    </location>
</feature>
<organism evidence="2 3">
    <name type="scientific">Homarus americanus</name>
    <name type="common">American lobster</name>
    <dbReference type="NCBI Taxonomy" id="6706"/>
    <lineage>
        <taxon>Eukaryota</taxon>
        <taxon>Metazoa</taxon>
        <taxon>Ecdysozoa</taxon>
        <taxon>Arthropoda</taxon>
        <taxon>Crustacea</taxon>
        <taxon>Multicrustacea</taxon>
        <taxon>Malacostraca</taxon>
        <taxon>Eumalacostraca</taxon>
        <taxon>Eucarida</taxon>
        <taxon>Decapoda</taxon>
        <taxon>Pleocyemata</taxon>
        <taxon>Astacidea</taxon>
        <taxon>Nephropoidea</taxon>
        <taxon>Nephropidae</taxon>
        <taxon>Homarus</taxon>
    </lineage>
</organism>
<evidence type="ECO:0000259" key="1">
    <source>
        <dbReference type="PROSITE" id="PS50853"/>
    </source>
</evidence>
<feature type="domain" description="Fibronectin type-III" evidence="1">
    <location>
        <begin position="3"/>
        <end position="95"/>
    </location>
</feature>
<evidence type="ECO:0000313" key="3">
    <source>
        <dbReference type="Proteomes" id="UP000747542"/>
    </source>
</evidence>
<gene>
    <name evidence="2" type="primary">Lar-L1</name>
    <name evidence="2" type="ORF">Hamer_G000600</name>
</gene>
<dbReference type="CDD" id="cd00063">
    <property type="entry name" value="FN3"/>
    <property type="match status" value="1"/>
</dbReference>
<feature type="non-terminal residue" evidence="2">
    <location>
        <position position="1"/>
    </location>
</feature>
<dbReference type="EMBL" id="JAHLQT010002534">
    <property type="protein sequence ID" value="KAG7177302.1"/>
    <property type="molecule type" value="Genomic_DNA"/>
</dbReference>
<protein>
    <submittedName>
        <fullName evidence="2">Tyrosine-protein phosphatase Lar-like 1</fullName>
    </submittedName>
</protein>